<dbReference type="InterPro" id="IPR049012">
    <property type="entry name" value="Mutator_transp_dom"/>
</dbReference>
<dbReference type="Pfam" id="PF20700">
    <property type="entry name" value="Mutator"/>
    <property type="match status" value="1"/>
</dbReference>
<reference evidence="2" key="1">
    <citation type="submission" date="2021-04" db="EMBL/GenBank/DDBJ databases">
        <authorList>
            <person name="Tunstrom K."/>
        </authorList>
    </citation>
    <scope>NUCLEOTIDE SEQUENCE</scope>
</reference>
<protein>
    <submittedName>
        <fullName evidence="2">(apollo) hypothetical protein</fullName>
    </submittedName>
</protein>
<keyword evidence="3" id="KW-1185">Reference proteome</keyword>
<gene>
    <name evidence="2" type="ORF">PAPOLLO_LOCUS4498</name>
</gene>
<dbReference type="Proteomes" id="UP000691718">
    <property type="component" value="Unassembled WGS sequence"/>
</dbReference>
<feature type="domain" description="Mutator-like transposase" evidence="1">
    <location>
        <begin position="1"/>
        <end position="99"/>
    </location>
</feature>
<accession>A0A8S3WCR0</accession>
<proteinExistence type="predicted"/>
<sequence>MSKQLYNNTSQVVYDWFHKTADQVMREAGKEEARHAKETGSVDSDGNPMITVIALVKNYAAFSGAAAIIGAYTGKLLYLGTKNKYCMICARAANNKISPKS</sequence>
<evidence type="ECO:0000259" key="1">
    <source>
        <dbReference type="Pfam" id="PF20700"/>
    </source>
</evidence>
<dbReference type="OrthoDB" id="6781756at2759"/>
<evidence type="ECO:0000313" key="2">
    <source>
        <dbReference type="EMBL" id="CAG4951933.1"/>
    </source>
</evidence>
<dbReference type="EMBL" id="CAJQZP010000280">
    <property type="protein sequence ID" value="CAG4951933.1"/>
    <property type="molecule type" value="Genomic_DNA"/>
</dbReference>
<organism evidence="2 3">
    <name type="scientific">Parnassius apollo</name>
    <name type="common">Apollo butterfly</name>
    <name type="synonym">Papilio apollo</name>
    <dbReference type="NCBI Taxonomy" id="110799"/>
    <lineage>
        <taxon>Eukaryota</taxon>
        <taxon>Metazoa</taxon>
        <taxon>Ecdysozoa</taxon>
        <taxon>Arthropoda</taxon>
        <taxon>Hexapoda</taxon>
        <taxon>Insecta</taxon>
        <taxon>Pterygota</taxon>
        <taxon>Neoptera</taxon>
        <taxon>Endopterygota</taxon>
        <taxon>Lepidoptera</taxon>
        <taxon>Glossata</taxon>
        <taxon>Ditrysia</taxon>
        <taxon>Papilionoidea</taxon>
        <taxon>Papilionidae</taxon>
        <taxon>Parnassiinae</taxon>
        <taxon>Parnassini</taxon>
        <taxon>Parnassius</taxon>
        <taxon>Parnassius</taxon>
    </lineage>
</organism>
<comment type="caution">
    <text evidence="2">The sequence shown here is derived from an EMBL/GenBank/DDBJ whole genome shotgun (WGS) entry which is preliminary data.</text>
</comment>
<name>A0A8S3WCR0_PARAO</name>
<evidence type="ECO:0000313" key="3">
    <source>
        <dbReference type="Proteomes" id="UP000691718"/>
    </source>
</evidence>
<dbReference type="AlphaFoldDB" id="A0A8S3WCR0"/>